<keyword evidence="2" id="KW-1185">Reference proteome</keyword>
<protein>
    <recommendedName>
        <fullName evidence="3">DegV family protein</fullName>
    </recommendedName>
</protein>
<organism evidence="1 2">
    <name type="scientific">Neobacillus ginsengisoli</name>
    <dbReference type="NCBI Taxonomy" id="904295"/>
    <lineage>
        <taxon>Bacteria</taxon>
        <taxon>Bacillati</taxon>
        <taxon>Bacillota</taxon>
        <taxon>Bacilli</taxon>
        <taxon>Bacillales</taxon>
        <taxon>Bacillaceae</taxon>
        <taxon>Neobacillus</taxon>
    </lineage>
</organism>
<gene>
    <name evidence="1" type="ORF">J2S10_002216</name>
</gene>
<sequence>MKTAVVTDSTAYIPPGKAAPPFTDSYQNILAKAIADGIDEYFAIY</sequence>
<dbReference type="EMBL" id="JAUSTW010000003">
    <property type="protein sequence ID" value="MDQ0199058.1"/>
    <property type="molecule type" value="Genomic_DNA"/>
</dbReference>
<comment type="caution">
    <text evidence="1">The sequence shown here is derived from an EMBL/GenBank/DDBJ whole genome shotgun (WGS) entry which is preliminary data.</text>
</comment>
<accession>A0ABT9XU27</accession>
<dbReference type="RefSeq" id="WP_307407567.1">
    <property type="nucleotide sequence ID" value="NZ_JAUSTW010000003.1"/>
</dbReference>
<dbReference type="Proteomes" id="UP001224122">
    <property type="component" value="Unassembled WGS sequence"/>
</dbReference>
<evidence type="ECO:0008006" key="3">
    <source>
        <dbReference type="Google" id="ProtNLM"/>
    </source>
</evidence>
<evidence type="ECO:0000313" key="2">
    <source>
        <dbReference type="Proteomes" id="UP001224122"/>
    </source>
</evidence>
<proteinExistence type="predicted"/>
<reference evidence="1 2" key="1">
    <citation type="submission" date="2023-07" db="EMBL/GenBank/DDBJ databases">
        <title>Genomic Encyclopedia of Type Strains, Phase IV (KMG-IV): sequencing the most valuable type-strain genomes for metagenomic binning, comparative biology and taxonomic classification.</title>
        <authorList>
            <person name="Goeker M."/>
        </authorList>
    </citation>
    <scope>NUCLEOTIDE SEQUENCE [LARGE SCALE GENOMIC DNA]</scope>
    <source>
        <strain evidence="1 2">DSM 27594</strain>
    </source>
</reference>
<name>A0ABT9XU27_9BACI</name>
<evidence type="ECO:0000313" key="1">
    <source>
        <dbReference type="EMBL" id="MDQ0199058.1"/>
    </source>
</evidence>